<dbReference type="InterPro" id="IPR045079">
    <property type="entry name" value="Oxoprolinase-like"/>
</dbReference>
<proteinExistence type="predicted"/>
<dbReference type="EMBL" id="LTBC01000005">
    <property type="protein sequence ID" value="KYH32095.1"/>
    <property type="molecule type" value="Genomic_DNA"/>
</dbReference>
<keyword evidence="4" id="KW-1185">Reference proteome</keyword>
<comment type="caution">
    <text evidence="3">The sequence shown here is derived from an EMBL/GenBank/DDBJ whole genome shotgun (WGS) entry which is preliminary data.</text>
</comment>
<name>A0A151AWS5_9FIRM</name>
<dbReference type="Pfam" id="PF01968">
    <property type="entry name" value="Hydantoinase_A"/>
    <property type="match status" value="1"/>
</dbReference>
<dbReference type="GO" id="GO:0006749">
    <property type="term" value="P:glutathione metabolic process"/>
    <property type="evidence" value="ECO:0007669"/>
    <property type="project" value="TreeGrafter"/>
</dbReference>
<sequence>MFVGLDMGGTHTDAVLIAGGRIQRHYKTNTDQADYFGTVTRALEAILAGINPSSIKRLNLSTTICTNAIVTGRTSPVGLLLEPGPGLNPAILACGQKNFILSGSIDHRGRPASPLVEAEIKAADRELQQAGIRHLAIVGKFSTRNPEHELGIKEALSPGYDFITTGHRLSGRLNFPRRVFTAYLNSAVAATYSSFAAAIKTFTAKKKLPFAPDILKADGGTLSLEASLSLPVETILSGPAASIMGALALVPTSQDAIILDIGGTTTDIAFLAGGVPLYEPQGINLGGYPTLVRALFSYSLGLGGDSCLRVKEGRLTIGPDRQGPARALGGPAATPTDALITLGRLDLGDKAAARQGIAELGDKLGLSTLNMAAATLQQMVGEIARQSRALLDKINSRPVYTVREVLAGKQLHPVQVIVIGAPAPVLADELEAAFGLPVTVPNLAGVANAIGAALSQPTTELTLLADTEQGLLTVPEEGIREKIPAGYNLDRARNRALELLRERLVRLAPEVAGSELEVVEEQSFNMVSGFYTTGKNIRVKVQVKPRVTPLKGDADDV</sequence>
<organism evidence="3 4">
    <name type="scientific">Moorella mulderi DSM 14980</name>
    <dbReference type="NCBI Taxonomy" id="1122241"/>
    <lineage>
        <taxon>Bacteria</taxon>
        <taxon>Bacillati</taxon>
        <taxon>Bacillota</taxon>
        <taxon>Clostridia</taxon>
        <taxon>Neomoorellales</taxon>
        <taxon>Neomoorellaceae</taxon>
        <taxon>Neomoorella</taxon>
    </lineage>
</organism>
<evidence type="ECO:0000259" key="2">
    <source>
        <dbReference type="Pfam" id="PF05378"/>
    </source>
</evidence>
<dbReference type="SUPFAM" id="SSF53067">
    <property type="entry name" value="Actin-like ATPase domain"/>
    <property type="match status" value="1"/>
</dbReference>
<dbReference type="AlphaFoldDB" id="A0A151AWS5"/>
<accession>A0A151AWS5</accession>
<dbReference type="InterPro" id="IPR043129">
    <property type="entry name" value="ATPase_NBD"/>
</dbReference>
<gene>
    <name evidence="3" type="primary">apc1</name>
    <name evidence="3" type="ORF">MOMUL_16700</name>
</gene>
<dbReference type="PANTHER" id="PTHR11365">
    <property type="entry name" value="5-OXOPROLINASE RELATED"/>
    <property type="match status" value="1"/>
</dbReference>
<evidence type="ECO:0000313" key="3">
    <source>
        <dbReference type="EMBL" id="KYH32095.1"/>
    </source>
</evidence>
<reference evidence="3 4" key="1">
    <citation type="submission" date="2016-02" db="EMBL/GenBank/DDBJ databases">
        <title>Genome sequence of Moorella mulderi DSM 14980.</title>
        <authorList>
            <person name="Poehlein A."/>
            <person name="Daniel R."/>
        </authorList>
    </citation>
    <scope>NUCLEOTIDE SEQUENCE [LARGE SCALE GENOMIC DNA]</scope>
    <source>
        <strain evidence="3 4">DSM 14980</strain>
    </source>
</reference>
<feature type="domain" description="Hydantoinase A/oxoprolinase" evidence="1">
    <location>
        <begin position="179"/>
        <end position="459"/>
    </location>
</feature>
<dbReference type="OrthoDB" id="9768323at2"/>
<dbReference type="RefSeq" id="WP_062283883.1">
    <property type="nucleotide sequence ID" value="NZ_LTBC01000005.1"/>
</dbReference>
<dbReference type="GO" id="GO:0016874">
    <property type="term" value="F:ligase activity"/>
    <property type="evidence" value="ECO:0007669"/>
    <property type="project" value="UniProtKB-KW"/>
</dbReference>
<dbReference type="InterPro" id="IPR008040">
    <property type="entry name" value="Hydant_A_N"/>
</dbReference>
<dbReference type="Proteomes" id="UP000075670">
    <property type="component" value="Unassembled WGS sequence"/>
</dbReference>
<dbReference type="PATRIC" id="fig|1122241.3.peg.1760"/>
<keyword evidence="3" id="KW-0436">Ligase</keyword>
<dbReference type="Pfam" id="PF05378">
    <property type="entry name" value="Hydant_A_N"/>
    <property type="match status" value="1"/>
</dbReference>
<dbReference type="PANTHER" id="PTHR11365:SF2">
    <property type="entry name" value="5-OXOPROLINASE"/>
    <property type="match status" value="1"/>
</dbReference>
<evidence type="ECO:0000313" key="4">
    <source>
        <dbReference type="Proteomes" id="UP000075670"/>
    </source>
</evidence>
<feature type="domain" description="Hydantoinase/oxoprolinase N-terminal" evidence="2">
    <location>
        <begin position="3"/>
        <end position="156"/>
    </location>
</feature>
<dbReference type="GO" id="GO:0005829">
    <property type="term" value="C:cytosol"/>
    <property type="evidence" value="ECO:0007669"/>
    <property type="project" value="TreeGrafter"/>
</dbReference>
<dbReference type="GO" id="GO:0017168">
    <property type="term" value="F:5-oxoprolinase (ATP-hydrolyzing) activity"/>
    <property type="evidence" value="ECO:0007669"/>
    <property type="project" value="TreeGrafter"/>
</dbReference>
<dbReference type="EC" id="6.4.1.8" evidence="3"/>
<dbReference type="InterPro" id="IPR002821">
    <property type="entry name" value="Hydantoinase_A"/>
</dbReference>
<evidence type="ECO:0000259" key="1">
    <source>
        <dbReference type="Pfam" id="PF01968"/>
    </source>
</evidence>
<protein>
    <submittedName>
        <fullName evidence="3">Acetophenone carboxylase alpha subunit</fullName>
        <ecNumber evidence="3">6.4.1.8</ecNumber>
    </submittedName>
</protein>